<dbReference type="HOGENOM" id="CLU_2719084_0_0_3"/>
<dbReference type="AlphaFoldDB" id="A9B9I7"/>
<name>A9B9I7_PROM4</name>
<sequence length="72" mass="7924">MASSHLIILPGNISGVFVPKGSALEYEGKSWQSILILVVFLCAFAAFLVPERPHQFASICEKHNSVHACKVW</sequence>
<gene>
    <name evidence="2" type="ordered locus">P9211_00311</name>
</gene>
<dbReference type="eggNOG" id="ENOG5030TU6">
    <property type="taxonomic scope" value="Bacteria"/>
</dbReference>
<dbReference type="EMBL" id="CP000878">
    <property type="protein sequence ID" value="ABX07962.1"/>
    <property type="molecule type" value="Genomic_DNA"/>
</dbReference>
<dbReference type="KEGG" id="pmj:P9211_00311"/>
<keyword evidence="3" id="KW-1185">Reference proteome</keyword>
<evidence type="ECO:0000313" key="2">
    <source>
        <dbReference type="EMBL" id="ABX07962.1"/>
    </source>
</evidence>
<protein>
    <submittedName>
        <fullName evidence="2">Uncharacterized protein</fullName>
    </submittedName>
</protein>
<accession>A9B9I7</accession>
<organism evidence="2 3">
    <name type="scientific">Prochlorococcus marinus (strain MIT 9211)</name>
    <dbReference type="NCBI Taxonomy" id="93059"/>
    <lineage>
        <taxon>Bacteria</taxon>
        <taxon>Bacillati</taxon>
        <taxon>Cyanobacteriota</taxon>
        <taxon>Cyanophyceae</taxon>
        <taxon>Synechococcales</taxon>
        <taxon>Prochlorococcaceae</taxon>
        <taxon>Prochlorococcus</taxon>
    </lineage>
</organism>
<proteinExistence type="predicted"/>
<dbReference type="Proteomes" id="UP000000788">
    <property type="component" value="Chromosome"/>
</dbReference>
<feature type="transmembrane region" description="Helical" evidence="1">
    <location>
        <begin position="30"/>
        <end position="49"/>
    </location>
</feature>
<dbReference type="RefSeq" id="WP_012194587.1">
    <property type="nucleotide sequence ID" value="NC_009976.1"/>
</dbReference>
<evidence type="ECO:0000256" key="1">
    <source>
        <dbReference type="SAM" id="Phobius"/>
    </source>
</evidence>
<keyword evidence="1" id="KW-1133">Transmembrane helix</keyword>
<keyword evidence="1" id="KW-0812">Transmembrane</keyword>
<evidence type="ECO:0000313" key="3">
    <source>
        <dbReference type="Proteomes" id="UP000000788"/>
    </source>
</evidence>
<keyword evidence="1" id="KW-0472">Membrane</keyword>
<reference evidence="2 3" key="1">
    <citation type="journal article" date="2007" name="PLoS Genet.">
        <title>Patterns and implications of gene gain and loss in the evolution of Prochlorococcus.</title>
        <authorList>
            <person name="Kettler G.C."/>
            <person name="Martiny A.C."/>
            <person name="Huang K."/>
            <person name="Zucker J."/>
            <person name="Coleman M.L."/>
            <person name="Rodrigue S."/>
            <person name="Chen F."/>
            <person name="Lapidus A."/>
            <person name="Ferriera S."/>
            <person name="Johnson J."/>
            <person name="Steglich C."/>
            <person name="Church G.M."/>
            <person name="Richardson P."/>
            <person name="Chisholm S.W."/>
        </authorList>
    </citation>
    <scope>NUCLEOTIDE SEQUENCE [LARGE SCALE GENOMIC DNA]</scope>
    <source>
        <strain evidence="3">MIT 9211</strain>
    </source>
</reference>
<dbReference type="OrthoDB" id="541507at2"/>